<keyword evidence="6" id="KW-0677">Repeat</keyword>
<evidence type="ECO:0000256" key="9">
    <source>
        <dbReference type="ARBA" id="ARBA00022967"/>
    </source>
</evidence>
<proteinExistence type="predicted"/>
<dbReference type="GO" id="GO:0005524">
    <property type="term" value="F:ATP binding"/>
    <property type="evidence" value="ECO:0007669"/>
    <property type="project" value="UniProtKB-KW"/>
</dbReference>
<protein>
    <submittedName>
        <fullName evidence="12">Xylose ABC transporter ATP-binding protein</fullName>
    </submittedName>
</protein>
<dbReference type="GO" id="GO:0015749">
    <property type="term" value="P:monosaccharide transmembrane transport"/>
    <property type="evidence" value="ECO:0007669"/>
    <property type="project" value="UniProtKB-ARBA"/>
</dbReference>
<keyword evidence="7" id="KW-0547">Nucleotide-binding</keyword>
<keyword evidence="4" id="KW-1003">Cell membrane</keyword>
<dbReference type="GO" id="GO:0016887">
    <property type="term" value="F:ATP hydrolysis activity"/>
    <property type="evidence" value="ECO:0007669"/>
    <property type="project" value="InterPro"/>
</dbReference>
<dbReference type="PANTHER" id="PTHR43790">
    <property type="entry name" value="CARBOHYDRATE TRANSPORT ATP-BINDING PROTEIN MG119-RELATED"/>
    <property type="match status" value="1"/>
</dbReference>
<sequence length="506" mass="55579">MEAFALQMQGITKEFPGVKALDNVTFSVRKGEIHALCGENGAGKSTLMKVLSGVYPSGSYSGQILINGKEVSFKSIKESQIAGVSIIYQELALVGEMSVAENIFLSHDLMRSKVIDWNKINTEAQKWLKYIGLDIDPETKVNQLTVGKQQLIEITKALTHHTDILILDEPTAALTESDVEILKGILMDLRSKGVTCIYISHKLGEVMALADSVTILRDGRTIGTYPISEMNEDKIIEKMVGRELTELFPYEPRKIGENVLEVENFSFYDKKANKMIVKNASFNLKKGEILGFSGLMGAGRTELFISLFGGLEGKKQGQVVIDGKEVHIQKPADAIKAGLAYVSEDRKKYGLVLGMDIAKNSTLVALNKVIKLKVIDDALEIKRAEEITKKMKLKAPNLEAKVGQLSGGNQQKVVLSKWILNDPKILVLDEPTRGIDVGAKYEIYKIINELAEQGVGIVIVSSELPEVLGMSDRVLVMSEGEIMGEFSRVEATQEKIMACATGGKKL</sequence>
<dbReference type="InterPro" id="IPR017871">
    <property type="entry name" value="ABC_transporter-like_CS"/>
</dbReference>
<dbReference type="AlphaFoldDB" id="A0A4R5VXT9"/>
<dbReference type="EMBL" id="SMYO01000002">
    <property type="protein sequence ID" value="TDK64190.1"/>
    <property type="molecule type" value="Genomic_DNA"/>
</dbReference>
<evidence type="ECO:0000256" key="2">
    <source>
        <dbReference type="ARBA" id="ARBA00004533"/>
    </source>
</evidence>
<dbReference type="Gene3D" id="3.40.50.300">
    <property type="entry name" value="P-loop containing nucleotide triphosphate hydrolases"/>
    <property type="match status" value="2"/>
</dbReference>
<dbReference type="InterPro" id="IPR003593">
    <property type="entry name" value="AAA+_ATPase"/>
</dbReference>
<evidence type="ECO:0000256" key="5">
    <source>
        <dbReference type="ARBA" id="ARBA00022597"/>
    </source>
</evidence>
<dbReference type="SMART" id="SM00382">
    <property type="entry name" value="AAA"/>
    <property type="match status" value="2"/>
</dbReference>
<reference evidence="12 13" key="1">
    <citation type="submission" date="2019-03" db="EMBL/GenBank/DDBJ databases">
        <title>Bacillus niacini sp. nov. a Nicotinate-Metabolizing Mesophile Isolated from Soil.</title>
        <authorList>
            <person name="Zhang G."/>
        </authorList>
    </citation>
    <scope>NUCLEOTIDE SEQUENCE [LARGE SCALE GENOMIC DNA]</scope>
    <source>
        <strain evidence="12 13">WN066</strain>
    </source>
</reference>
<evidence type="ECO:0000256" key="10">
    <source>
        <dbReference type="ARBA" id="ARBA00023136"/>
    </source>
</evidence>
<accession>A0A4R5VXT9</accession>
<comment type="subcellular location">
    <subcellularLocation>
        <location evidence="2">Cell inner membrane</location>
    </subcellularLocation>
    <subcellularLocation>
        <location evidence="1">Cell membrane</location>
        <topology evidence="1">Peripheral membrane protein</topology>
    </subcellularLocation>
</comment>
<dbReference type="CDD" id="cd03216">
    <property type="entry name" value="ABC_Carb_Monos_I"/>
    <property type="match status" value="1"/>
</dbReference>
<dbReference type="SUPFAM" id="SSF52540">
    <property type="entry name" value="P-loop containing nucleoside triphosphate hydrolases"/>
    <property type="match status" value="2"/>
</dbReference>
<feature type="domain" description="ABC transporter" evidence="11">
    <location>
        <begin position="260"/>
        <end position="504"/>
    </location>
</feature>
<evidence type="ECO:0000256" key="7">
    <source>
        <dbReference type="ARBA" id="ARBA00022741"/>
    </source>
</evidence>
<dbReference type="RefSeq" id="WP_133333129.1">
    <property type="nucleotide sequence ID" value="NZ_SMYO01000002.1"/>
</dbReference>
<dbReference type="FunFam" id="3.40.50.300:FF:000126">
    <property type="entry name" value="Galactose/methyl galactoside import ATP-binding protein MglA"/>
    <property type="match status" value="1"/>
</dbReference>
<evidence type="ECO:0000256" key="8">
    <source>
        <dbReference type="ARBA" id="ARBA00022840"/>
    </source>
</evidence>
<evidence type="ECO:0000313" key="13">
    <source>
        <dbReference type="Proteomes" id="UP000295132"/>
    </source>
</evidence>
<evidence type="ECO:0000259" key="11">
    <source>
        <dbReference type="PROSITE" id="PS50893"/>
    </source>
</evidence>
<name>A0A4R5VXT9_9BACI</name>
<keyword evidence="8 12" id="KW-0067">ATP-binding</keyword>
<dbReference type="PROSITE" id="PS50893">
    <property type="entry name" value="ABC_TRANSPORTER_2"/>
    <property type="match status" value="2"/>
</dbReference>
<dbReference type="GO" id="GO:0005886">
    <property type="term" value="C:plasma membrane"/>
    <property type="evidence" value="ECO:0007669"/>
    <property type="project" value="UniProtKB-SubCell"/>
</dbReference>
<dbReference type="Pfam" id="PF00005">
    <property type="entry name" value="ABC_tran"/>
    <property type="match status" value="2"/>
</dbReference>
<dbReference type="NCBIfam" id="NF010069">
    <property type="entry name" value="PRK13549.1"/>
    <property type="match status" value="1"/>
</dbReference>
<evidence type="ECO:0000256" key="4">
    <source>
        <dbReference type="ARBA" id="ARBA00022475"/>
    </source>
</evidence>
<keyword evidence="10" id="KW-0472">Membrane</keyword>
<feature type="domain" description="ABC transporter" evidence="11">
    <location>
        <begin position="6"/>
        <end position="243"/>
    </location>
</feature>
<keyword evidence="3" id="KW-0813">Transport</keyword>
<dbReference type="CDD" id="cd03215">
    <property type="entry name" value="ABC_Carb_Monos_II"/>
    <property type="match status" value="1"/>
</dbReference>
<dbReference type="PROSITE" id="PS00211">
    <property type="entry name" value="ABC_TRANSPORTER_1"/>
    <property type="match status" value="1"/>
</dbReference>
<comment type="caution">
    <text evidence="12">The sequence shown here is derived from an EMBL/GenBank/DDBJ whole genome shotgun (WGS) entry which is preliminary data.</text>
</comment>
<dbReference type="InterPro" id="IPR003439">
    <property type="entry name" value="ABC_transporter-like_ATP-bd"/>
</dbReference>
<organism evidence="12 13">
    <name type="scientific">Bacillus salipaludis</name>
    <dbReference type="NCBI Taxonomy" id="2547811"/>
    <lineage>
        <taxon>Bacteria</taxon>
        <taxon>Bacillati</taxon>
        <taxon>Bacillota</taxon>
        <taxon>Bacilli</taxon>
        <taxon>Bacillales</taxon>
        <taxon>Bacillaceae</taxon>
        <taxon>Bacillus</taxon>
    </lineage>
</organism>
<evidence type="ECO:0000313" key="12">
    <source>
        <dbReference type="EMBL" id="TDK64190.1"/>
    </source>
</evidence>
<dbReference type="PANTHER" id="PTHR43790:SF1">
    <property type="entry name" value="XYLOSE IMPORT ATP-BINDING PROTEIN XYLG"/>
    <property type="match status" value="1"/>
</dbReference>
<dbReference type="Proteomes" id="UP000295132">
    <property type="component" value="Unassembled WGS sequence"/>
</dbReference>
<dbReference type="InterPro" id="IPR027417">
    <property type="entry name" value="P-loop_NTPase"/>
</dbReference>
<evidence type="ECO:0000256" key="1">
    <source>
        <dbReference type="ARBA" id="ARBA00004202"/>
    </source>
</evidence>
<gene>
    <name evidence="12" type="ORF">E2K98_04840</name>
</gene>
<keyword evidence="9" id="KW-1278">Translocase</keyword>
<dbReference type="FunFam" id="3.40.50.300:FF:000127">
    <property type="entry name" value="Ribose import ATP-binding protein RbsA"/>
    <property type="match status" value="1"/>
</dbReference>
<keyword evidence="5" id="KW-0762">Sugar transport</keyword>
<dbReference type="InterPro" id="IPR050107">
    <property type="entry name" value="ABC_carbohydrate_import_ATPase"/>
</dbReference>
<evidence type="ECO:0000256" key="6">
    <source>
        <dbReference type="ARBA" id="ARBA00022737"/>
    </source>
</evidence>
<evidence type="ECO:0000256" key="3">
    <source>
        <dbReference type="ARBA" id="ARBA00022448"/>
    </source>
</evidence>